<organism evidence="1">
    <name type="scientific">Arundo donax</name>
    <name type="common">Giant reed</name>
    <name type="synonym">Donax arundinaceus</name>
    <dbReference type="NCBI Taxonomy" id="35708"/>
    <lineage>
        <taxon>Eukaryota</taxon>
        <taxon>Viridiplantae</taxon>
        <taxon>Streptophyta</taxon>
        <taxon>Embryophyta</taxon>
        <taxon>Tracheophyta</taxon>
        <taxon>Spermatophyta</taxon>
        <taxon>Magnoliopsida</taxon>
        <taxon>Liliopsida</taxon>
        <taxon>Poales</taxon>
        <taxon>Poaceae</taxon>
        <taxon>PACMAD clade</taxon>
        <taxon>Arundinoideae</taxon>
        <taxon>Arundineae</taxon>
        <taxon>Arundo</taxon>
    </lineage>
</organism>
<protein>
    <submittedName>
        <fullName evidence="1">Uncharacterized protein</fullName>
    </submittedName>
</protein>
<reference evidence="1" key="1">
    <citation type="submission" date="2014-09" db="EMBL/GenBank/DDBJ databases">
        <authorList>
            <person name="Magalhaes I.L.F."/>
            <person name="Oliveira U."/>
            <person name="Santos F.R."/>
            <person name="Vidigal T.H.D.A."/>
            <person name="Brescovit A.D."/>
            <person name="Santos A.J."/>
        </authorList>
    </citation>
    <scope>NUCLEOTIDE SEQUENCE</scope>
    <source>
        <tissue evidence="1">Shoot tissue taken approximately 20 cm above the soil surface</tissue>
    </source>
</reference>
<dbReference type="AlphaFoldDB" id="A0A0A9A8L4"/>
<proteinExistence type="predicted"/>
<reference evidence="1" key="2">
    <citation type="journal article" date="2015" name="Data Brief">
        <title>Shoot transcriptome of the giant reed, Arundo donax.</title>
        <authorList>
            <person name="Barrero R.A."/>
            <person name="Guerrero F.D."/>
            <person name="Moolhuijzen P."/>
            <person name="Goolsby J.A."/>
            <person name="Tidwell J."/>
            <person name="Bellgard S.E."/>
            <person name="Bellgard M.I."/>
        </authorList>
    </citation>
    <scope>NUCLEOTIDE SEQUENCE</scope>
    <source>
        <tissue evidence="1">Shoot tissue taken approximately 20 cm above the soil surface</tissue>
    </source>
</reference>
<evidence type="ECO:0000313" key="1">
    <source>
        <dbReference type="EMBL" id="JAD46273.1"/>
    </source>
</evidence>
<sequence length="28" mass="3286">MVRVEKGGAWTRKRIRENSTVRSRQING</sequence>
<name>A0A0A9A8L4_ARUDO</name>
<accession>A0A0A9A8L4</accession>
<dbReference type="EMBL" id="GBRH01251622">
    <property type="protein sequence ID" value="JAD46273.1"/>
    <property type="molecule type" value="Transcribed_RNA"/>
</dbReference>